<protein>
    <submittedName>
        <fullName evidence="3">AAEL004074-PA</fullName>
    </submittedName>
</protein>
<dbReference type="eggNOG" id="ENOG502QW2Z">
    <property type="taxonomic scope" value="Eukaryota"/>
</dbReference>
<feature type="compositionally biased region" description="Low complexity" evidence="1">
    <location>
        <begin position="794"/>
        <end position="808"/>
    </location>
</feature>
<dbReference type="Gene3D" id="2.160.20.10">
    <property type="entry name" value="Single-stranded right-handed beta-helix, Pectin lyase-like"/>
    <property type="match status" value="1"/>
</dbReference>
<keyword evidence="2" id="KW-0472">Membrane</keyword>
<dbReference type="InterPro" id="IPR012334">
    <property type="entry name" value="Pectin_lyas_fold"/>
</dbReference>
<gene>
    <name evidence="3" type="ORF">AaeL_AAEL004074</name>
</gene>
<dbReference type="OrthoDB" id="8185041at2759"/>
<feature type="compositionally biased region" description="Low complexity" evidence="1">
    <location>
        <begin position="856"/>
        <end position="866"/>
    </location>
</feature>
<reference evidence="3" key="3">
    <citation type="submission" date="2012-09" db="EMBL/GenBank/DDBJ databases">
        <authorList>
            <consortium name="VectorBase"/>
        </authorList>
    </citation>
    <scope>NUCLEOTIDE SEQUENCE</scope>
    <source>
        <strain evidence="3">Liverpool</strain>
    </source>
</reference>
<reference evidence="3" key="1">
    <citation type="submission" date="2005-10" db="EMBL/GenBank/DDBJ databases">
        <authorList>
            <person name="Loftus B.J."/>
            <person name="Nene V.M."/>
            <person name="Hannick L.I."/>
            <person name="Bidwell S."/>
            <person name="Haas B."/>
            <person name="Amedeo P."/>
            <person name="Orvis J."/>
            <person name="Wortman J.R."/>
            <person name="White O.R."/>
            <person name="Salzberg S."/>
            <person name="Shumway M."/>
            <person name="Koo H."/>
            <person name="Zhao Y."/>
            <person name="Holmes M."/>
            <person name="Miller J."/>
            <person name="Schatz M."/>
            <person name="Pop M."/>
            <person name="Pai G."/>
            <person name="Utterback T."/>
            <person name="Rogers Y.-H."/>
            <person name="Kravitz S."/>
            <person name="Fraser C.M."/>
        </authorList>
    </citation>
    <scope>NUCLEOTIDE SEQUENCE</scope>
    <source>
        <strain evidence="3">Liverpool</strain>
    </source>
</reference>
<dbReference type="STRING" id="7159.Q17DR7"/>
<dbReference type="PaxDb" id="7159-AAEL004074-PA"/>
<feature type="compositionally biased region" description="Basic and acidic residues" evidence="1">
    <location>
        <begin position="867"/>
        <end position="883"/>
    </location>
</feature>
<proteinExistence type="predicted"/>
<dbReference type="InterPro" id="IPR011050">
    <property type="entry name" value="Pectin_lyase_fold/virulence"/>
</dbReference>
<name>Q17DR7_AEDAE</name>
<feature type="region of interest" description="Disordered" evidence="1">
    <location>
        <begin position="775"/>
        <end position="890"/>
    </location>
</feature>
<feature type="compositionally biased region" description="Polar residues" evidence="1">
    <location>
        <begin position="82"/>
        <end position="92"/>
    </location>
</feature>
<accession>Q17DR7</accession>
<feature type="region of interest" description="Disordered" evidence="1">
    <location>
        <begin position="40"/>
        <end position="108"/>
    </location>
</feature>
<dbReference type="OMA" id="QEPDQQR"/>
<dbReference type="HOGENOM" id="CLU_302728_0_0_1"/>
<reference evidence="3" key="2">
    <citation type="journal article" date="2007" name="Science">
        <title>Genome sequence of Aedes aegypti, a major arbovirus vector.</title>
        <authorList>
            <person name="Nene V."/>
            <person name="Wortman J.R."/>
            <person name="Lawson D."/>
            <person name="Haas B."/>
            <person name="Kodira C."/>
            <person name="Tu Z.J."/>
            <person name="Loftus B."/>
            <person name="Xi Z."/>
            <person name="Megy K."/>
            <person name="Grabherr M."/>
            <person name="Ren Q."/>
            <person name="Zdobnov E.M."/>
            <person name="Lobo N.F."/>
            <person name="Campbell K.S."/>
            <person name="Brown S.E."/>
            <person name="Bonaldo M.F."/>
            <person name="Zhu J."/>
            <person name="Sinkins S.P."/>
            <person name="Hogenkamp D.G."/>
            <person name="Amedeo P."/>
            <person name="Arensburger P."/>
            <person name="Atkinson P.W."/>
            <person name="Bidwell S."/>
            <person name="Biedler J."/>
            <person name="Birney E."/>
            <person name="Bruggner R.V."/>
            <person name="Costas J."/>
            <person name="Coy M.R."/>
            <person name="Crabtree J."/>
            <person name="Crawford M."/>
            <person name="Debruyn B."/>
            <person name="Decaprio D."/>
            <person name="Eiglmeier K."/>
            <person name="Eisenstadt E."/>
            <person name="El-Dorry H."/>
            <person name="Gelbart W.M."/>
            <person name="Gomes S.L."/>
            <person name="Hammond M."/>
            <person name="Hannick L.I."/>
            <person name="Hogan J.R."/>
            <person name="Holmes M.H."/>
            <person name="Jaffe D."/>
            <person name="Johnston J.S."/>
            <person name="Kennedy R.C."/>
            <person name="Koo H."/>
            <person name="Kravitz S."/>
            <person name="Kriventseva E.V."/>
            <person name="Kulp D."/>
            <person name="Labutti K."/>
            <person name="Lee E."/>
            <person name="Li S."/>
            <person name="Lovin D.D."/>
            <person name="Mao C."/>
            <person name="Mauceli E."/>
            <person name="Menck C.F."/>
            <person name="Miller J.R."/>
            <person name="Montgomery P."/>
            <person name="Mori A."/>
            <person name="Nascimento A.L."/>
            <person name="Naveira H.F."/>
            <person name="Nusbaum C."/>
            <person name="O'leary S."/>
            <person name="Orvis J."/>
            <person name="Pertea M."/>
            <person name="Quesneville H."/>
            <person name="Reidenbach K.R."/>
            <person name="Rogers Y.H."/>
            <person name="Roth C.W."/>
            <person name="Schneider J.R."/>
            <person name="Schatz M."/>
            <person name="Shumway M."/>
            <person name="Stanke M."/>
            <person name="Stinson E.O."/>
            <person name="Tubio J.M."/>
            <person name="Vanzee J.P."/>
            <person name="Verjovski-Almeida S."/>
            <person name="Werner D."/>
            <person name="White O."/>
            <person name="Wyder S."/>
            <person name="Zeng Q."/>
            <person name="Zhao Q."/>
            <person name="Zhao Y."/>
            <person name="Hill C.A."/>
            <person name="Raikhel A.S."/>
            <person name="Soares M.B."/>
            <person name="Knudson D.L."/>
            <person name="Lee N.H."/>
            <person name="Galagan J."/>
            <person name="Salzberg S.L."/>
            <person name="Paulsen I.T."/>
            <person name="Dimopoulos G."/>
            <person name="Collins F.H."/>
            <person name="Birren B."/>
            <person name="Fraser-Liggett C.M."/>
            <person name="Severson D.W."/>
        </authorList>
    </citation>
    <scope>NUCLEOTIDE SEQUENCE [LARGE SCALE GENOMIC DNA]</scope>
    <source>
        <strain evidence="3">Liverpool</strain>
    </source>
</reference>
<organism evidence="3 4">
    <name type="scientific">Aedes aegypti</name>
    <name type="common">Yellowfever mosquito</name>
    <name type="synonym">Culex aegypti</name>
    <dbReference type="NCBI Taxonomy" id="7159"/>
    <lineage>
        <taxon>Eukaryota</taxon>
        <taxon>Metazoa</taxon>
        <taxon>Ecdysozoa</taxon>
        <taxon>Arthropoda</taxon>
        <taxon>Hexapoda</taxon>
        <taxon>Insecta</taxon>
        <taxon>Pterygota</taxon>
        <taxon>Neoptera</taxon>
        <taxon>Endopterygota</taxon>
        <taxon>Diptera</taxon>
        <taxon>Nematocera</taxon>
        <taxon>Culicoidea</taxon>
        <taxon>Culicidae</taxon>
        <taxon>Culicinae</taxon>
        <taxon>Aedini</taxon>
        <taxon>Aedes</taxon>
        <taxon>Stegomyia</taxon>
    </lineage>
</organism>
<dbReference type="EMBL" id="CH477291">
    <property type="protein sequence ID" value="EAT44597.1"/>
    <property type="molecule type" value="Genomic_DNA"/>
</dbReference>
<keyword evidence="2" id="KW-1133">Transmembrane helix</keyword>
<dbReference type="VEuPathDB" id="VectorBase:AAEL004074"/>
<evidence type="ECO:0000256" key="2">
    <source>
        <dbReference type="SAM" id="Phobius"/>
    </source>
</evidence>
<dbReference type="PhylomeDB" id="Q17DR7"/>
<keyword evidence="2" id="KW-0812">Transmembrane</keyword>
<dbReference type="AlphaFoldDB" id="Q17DR7"/>
<dbReference type="KEGG" id="aag:5564033"/>
<evidence type="ECO:0000313" key="4">
    <source>
        <dbReference type="Proteomes" id="UP000682892"/>
    </source>
</evidence>
<feature type="transmembrane region" description="Helical" evidence="2">
    <location>
        <begin position="557"/>
        <end position="581"/>
    </location>
</feature>
<evidence type="ECO:0000256" key="1">
    <source>
        <dbReference type="SAM" id="MobiDB-lite"/>
    </source>
</evidence>
<evidence type="ECO:0000313" key="3">
    <source>
        <dbReference type="EMBL" id="EAT44597.1"/>
    </source>
</evidence>
<sequence>MYPASMGSTKFQLIFTAILVYQINSIDTREHAEQHPAVFRRTDDGGHEGTTATPSDANHSHAGEAGRSAVRSETMGFGKQGAKNSFTGNESANFWPRPKRSIGGSTGQTGSQSLCNMEGCSCLNQPILAIDCEVHDRELVLSGQYYIPKEAKSLNLQLVQRHARLLVHTKQFDSSLLNRVLIQGNFAGNDGREHVEFLDEAFCRNNGTYPQLEVYNIHTVVFHKHTFCQEFELNVTRAREVIIMPEAFSVTESAILFNGVKDIRIQEDAFRNSISTMIDIVNSAIKTLFELRASFRQIKFTNSTIDEISAKAFDVNKIDSLIFENCRIDTLKSQAITEKLFCKSFTMTNCKIRKIERSFIADSGMMNFTMQNNVIDEIAADAIKFTGISSKIINNVIKMTGKNWFFQKQDWTSVQFLNNSFGEFNYFTLERTSSPEVCQFHGNSVTYPAIRSFSFFQHKECSLSEISFNKLCNCDEHWLKELYFQDYDKLLKESYCRIDETLKYCFNASTFNVKVYMKQVCDETTRTIDCSRSQKEKKVEPHFVSPDEIETLHYNDYYYYVISGVAVIVLLVIIILSIVFYKVCSRRRSDESGDVISNASFTMTHKPSKPFSKDDKKIINQTLETIKEKQSAEMYEAIFIHTKKLLDGNFTETEKVLTIGEIVRRLTECENSGDDFVAFTDILYRHLAPSNSPTPHETIYAEPSAPQEGTTIIQGAGSPDHIYAELTSAAQPLLINEYSAPMDLSDSHYSEPVQIVAKDNARTLITPYAIGNNIGESMMHQQPGPSRNLPDILNSNSGSSSSSTAGASQPNAIAVSEPLRYMDRSPTSSREIPEYTLPVKKVPPPKPALRREPTVESDNGSSTSNSDHSEHSGGSDITVKIDDIVEYADA</sequence>
<dbReference type="Proteomes" id="UP000682892">
    <property type="component" value="Unassembled WGS sequence"/>
</dbReference>
<dbReference type="SUPFAM" id="SSF51126">
    <property type="entry name" value="Pectin lyase-like"/>
    <property type="match status" value="1"/>
</dbReference>